<keyword evidence="2" id="KW-1185">Reference proteome</keyword>
<dbReference type="RefSeq" id="WP_163229555.1">
    <property type="nucleotide sequence ID" value="NZ_BMLD01000012.1"/>
</dbReference>
<reference evidence="1 2" key="1">
    <citation type="submission" date="2023-07" db="EMBL/GenBank/DDBJ databases">
        <title>Sorghum-associated microbial communities from plants grown in Nebraska, USA.</title>
        <authorList>
            <person name="Schachtman D."/>
        </authorList>
    </citation>
    <scope>NUCLEOTIDE SEQUENCE [LARGE SCALE GENOMIC DNA]</scope>
    <source>
        <strain evidence="1 2">DS2154</strain>
    </source>
</reference>
<protein>
    <submittedName>
        <fullName evidence="1">Uncharacterized protein</fullName>
    </submittedName>
</protein>
<sequence>MNRQSGPETPFPLAASLPAAAGGPSIWPFPPLIPNSSISGPPPGYSESYGRAEYRAFRLGRALLIQAWGTLSSVSQIPDIRQSPLKIYPPQFDFWVYTPQFALPALKPFKLSEIFGFPAGAPVVVIHDADGHHTVEIEDLAFDERPAVALQGGTPPPEEIGYGKSFEAAFAAAVAALPRTAPGSADGLATYRLIESGLRRGGFPGIDLHYARVDVTFS</sequence>
<evidence type="ECO:0000313" key="2">
    <source>
        <dbReference type="Proteomes" id="UP001262754"/>
    </source>
</evidence>
<evidence type="ECO:0000313" key="1">
    <source>
        <dbReference type="EMBL" id="MDR6531533.1"/>
    </source>
</evidence>
<gene>
    <name evidence="1" type="ORF">J2800_002280</name>
</gene>
<proteinExistence type="predicted"/>
<accession>A0ABU1MZC7</accession>
<dbReference type="EMBL" id="JAVDRL010000006">
    <property type="protein sequence ID" value="MDR6531533.1"/>
    <property type="molecule type" value="Genomic_DNA"/>
</dbReference>
<dbReference type="Proteomes" id="UP001262754">
    <property type="component" value="Unassembled WGS sequence"/>
</dbReference>
<comment type="caution">
    <text evidence="1">The sequence shown here is derived from an EMBL/GenBank/DDBJ whole genome shotgun (WGS) entry which is preliminary data.</text>
</comment>
<organism evidence="1 2">
    <name type="scientific">Caulobacter rhizosphaerae</name>
    <dbReference type="NCBI Taxonomy" id="2010972"/>
    <lineage>
        <taxon>Bacteria</taxon>
        <taxon>Pseudomonadati</taxon>
        <taxon>Pseudomonadota</taxon>
        <taxon>Alphaproteobacteria</taxon>
        <taxon>Caulobacterales</taxon>
        <taxon>Caulobacteraceae</taxon>
        <taxon>Caulobacter</taxon>
    </lineage>
</organism>
<name>A0ABU1MZC7_9CAUL</name>